<evidence type="ECO:0000313" key="2">
    <source>
        <dbReference type="Proteomes" id="UP000263642"/>
    </source>
</evidence>
<reference evidence="1 2" key="1">
    <citation type="journal article" date="2018" name="Nat. Biotechnol.">
        <title>A standardized bacterial taxonomy based on genome phylogeny substantially revises the tree of life.</title>
        <authorList>
            <person name="Parks D.H."/>
            <person name="Chuvochina M."/>
            <person name="Waite D.W."/>
            <person name="Rinke C."/>
            <person name="Skarshewski A."/>
            <person name="Chaumeil P.A."/>
            <person name="Hugenholtz P."/>
        </authorList>
    </citation>
    <scope>NUCLEOTIDE SEQUENCE [LARGE SCALE GENOMIC DNA]</scope>
    <source>
        <strain evidence="1">UBA9375</strain>
    </source>
</reference>
<protein>
    <submittedName>
        <fullName evidence="1">Uncharacterized protein</fullName>
    </submittedName>
</protein>
<name>A0A3D3R767_9PLAN</name>
<accession>A0A3D3R767</accession>
<evidence type="ECO:0000313" key="1">
    <source>
        <dbReference type="EMBL" id="HCO24426.1"/>
    </source>
</evidence>
<comment type="caution">
    <text evidence="1">The sequence shown here is derived from an EMBL/GenBank/DDBJ whole genome shotgun (WGS) entry which is preliminary data.</text>
</comment>
<dbReference type="EMBL" id="DQAY01000094">
    <property type="protein sequence ID" value="HCO24426.1"/>
    <property type="molecule type" value="Genomic_DNA"/>
</dbReference>
<organism evidence="1 2">
    <name type="scientific">Gimesia maris</name>
    <dbReference type="NCBI Taxonomy" id="122"/>
    <lineage>
        <taxon>Bacteria</taxon>
        <taxon>Pseudomonadati</taxon>
        <taxon>Planctomycetota</taxon>
        <taxon>Planctomycetia</taxon>
        <taxon>Planctomycetales</taxon>
        <taxon>Planctomycetaceae</taxon>
        <taxon>Gimesia</taxon>
    </lineage>
</organism>
<proteinExistence type="predicted"/>
<dbReference type="AlphaFoldDB" id="A0A3D3R767"/>
<dbReference type="Proteomes" id="UP000263642">
    <property type="component" value="Unassembled WGS sequence"/>
</dbReference>
<gene>
    <name evidence="1" type="ORF">DIT97_15815</name>
</gene>
<sequence>MRSSIEQIQQIIPCDVQIIISDSKRAEQFETEAGMPVNRLRPVLLSRLQSHFKREDWIERRYGQK</sequence>